<evidence type="ECO:0000256" key="1">
    <source>
        <dbReference type="SAM" id="SignalP"/>
    </source>
</evidence>
<proteinExistence type="predicted"/>
<dbReference type="RefSeq" id="WP_255844232.1">
    <property type="nucleotide sequence ID" value="NZ_CP094358.1"/>
</dbReference>
<evidence type="ECO:0000313" key="2">
    <source>
        <dbReference type="EMBL" id="UOB18193.1"/>
    </source>
</evidence>
<evidence type="ECO:0000313" key="3">
    <source>
        <dbReference type="Proteomes" id="UP000831290"/>
    </source>
</evidence>
<accession>A0A9E6ZUS6</accession>
<feature type="signal peptide" evidence="1">
    <location>
        <begin position="1"/>
        <end position="20"/>
    </location>
</feature>
<dbReference type="Gene3D" id="3.40.50.10610">
    <property type="entry name" value="ABC-type transport auxiliary lipoprotein component"/>
    <property type="match status" value="1"/>
</dbReference>
<dbReference type="EMBL" id="CP094358">
    <property type="protein sequence ID" value="UOB18193.1"/>
    <property type="molecule type" value="Genomic_DNA"/>
</dbReference>
<keyword evidence="3" id="KW-1185">Reference proteome</keyword>
<organism evidence="2 3">
    <name type="scientific">Abyssalbus ytuae</name>
    <dbReference type="NCBI Taxonomy" id="2926907"/>
    <lineage>
        <taxon>Bacteria</taxon>
        <taxon>Pseudomonadati</taxon>
        <taxon>Bacteroidota</taxon>
        <taxon>Flavobacteriia</taxon>
        <taxon>Flavobacteriales</taxon>
        <taxon>Flavobacteriaceae</taxon>
        <taxon>Abyssalbus</taxon>
    </lineage>
</organism>
<sequence>MKKILLLLLFIISASGYSQKAIYENNAFESLSKHHKKIAILPFTAKLELKDQEGISEDKMKKLQEHEGYEVQNALETYFLKKRRRKDYIVDFQDIKNTNALLTKNGINSDNIDIYTTQELCNILGVDAVINGNLTLNALISKGVSTSYDLISFITGKSDYGRIAIKISDGNTGKLLWKYEKAITRKSGKNTFAIIEDMMKKITRKFPYDKEKIKVKEKNKQ</sequence>
<dbReference type="KEGG" id="fbm:MQE35_02580"/>
<reference evidence="2" key="1">
    <citation type="submission" date="2022-03" db="EMBL/GenBank/DDBJ databases">
        <title>Description of Abyssus ytuae gen. nov., sp. nov., a novel member of the family Flavobacteriaceae isolated from the sediment of Mariana Trench.</title>
        <authorList>
            <person name="Zhang J."/>
            <person name="Xu X."/>
        </authorList>
    </citation>
    <scope>NUCLEOTIDE SEQUENCE</scope>
    <source>
        <strain evidence="2">MT3330</strain>
    </source>
</reference>
<dbReference type="AlphaFoldDB" id="A0A9E6ZUS6"/>
<dbReference type="Proteomes" id="UP000831290">
    <property type="component" value="Chromosome"/>
</dbReference>
<name>A0A9E6ZUS6_9FLAO</name>
<gene>
    <name evidence="2" type="ORF">MQE35_02580</name>
</gene>
<protein>
    <submittedName>
        <fullName evidence="2">Uncharacterized protein</fullName>
    </submittedName>
</protein>
<keyword evidence="1" id="KW-0732">Signal</keyword>
<feature type="chain" id="PRO_5038616699" evidence="1">
    <location>
        <begin position="21"/>
        <end position="221"/>
    </location>
</feature>